<reference evidence="2" key="1">
    <citation type="journal article" date="2020" name="Stud. Mycol.">
        <title>101 Dothideomycetes genomes: a test case for predicting lifestyles and emergence of pathogens.</title>
        <authorList>
            <person name="Haridas S."/>
            <person name="Albert R."/>
            <person name="Binder M."/>
            <person name="Bloem J."/>
            <person name="Labutti K."/>
            <person name="Salamov A."/>
            <person name="Andreopoulos B."/>
            <person name="Baker S."/>
            <person name="Barry K."/>
            <person name="Bills G."/>
            <person name="Bluhm B."/>
            <person name="Cannon C."/>
            <person name="Castanera R."/>
            <person name="Culley D."/>
            <person name="Daum C."/>
            <person name="Ezra D."/>
            <person name="Gonzalez J."/>
            <person name="Henrissat B."/>
            <person name="Kuo A."/>
            <person name="Liang C."/>
            <person name="Lipzen A."/>
            <person name="Lutzoni F."/>
            <person name="Magnuson J."/>
            <person name="Mondo S."/>
            <person name="Nolan M."/>
            <person name="Ohm R."/>
            <person name="Pangilinan J."/>
            <person name="Park H.-J."/>
            <person name="Ramirez L."/>
            <person name="Alfaro M."/>
            <person name="Sun H."/>
            <person name="Tritt A."/>
            <person name="Yoshinaga Y."/>
            <person name="Zwiers L.-H."/>
            <person name="Turgeon B."/>
            <person name="Goodwin S."/>
            <person name="Spatafora J."/>
            <person name="Crous P."/>
            <person name="Grigoriev I."/>
        </authorList>
    </citation>
    <scope>NUCLEOTIDE SEQUENCE</scope>
    <source>
        <strain evidence="2">CBS 116435</strain>
    </source>
</reference>
<dbReference type="EMBL" id="MU003808">
    <property type="protein sequence ID" value="KAF2719730.1"/>
    <property type="molecule type" value="Genomic_DNA"/>
</dbReference>
<evidence type="ECO:0000256" key="1">
    <source>
        <dbReference type="SAM" id="MobiDB-lite"/>
    </source>
</evidence>
<gene>
    <name evidence="2" type="ORF">K431DRAFT_108316</name>
</gene>
<accession>A0A9P4UP79</accession>
<dbReference type="AlphaFoldDB" id="A0A9P4UP79"/>
<comment type="caution">
    <text evidence="2">The sequence shown here is derived from an EMBL/GenBank/DDBJ whole genome shotgun (WGS) entry which is preliminary data.</text>
</comment>
<evidence type="ECO:0000313" key="2">
    <source>
        <dbReference type="EMBL" id="KAF2719730.1"/>
    </source>
</evidence>
<organism evidence="2 3">
    <name type="scientific">Polychaeton citri CBS 116435</name>
    <dbReference type="NCBI Taxonomy" id="1314669"/>
    <lineage>
        <taxon>Eukaryota</taxon>
        <taxon>Fungi</taxon>
        <taxon>Dikarya</taxon>
        <taxon>Ascomycota</taxon>
        <taxon>Pezizomycotina</taxon>
        <taxon>Dothideomycetes</taxon>
        <taxon>Dothideomycetidae</taxon>
        <taxon>Capnodiales</taxon>
        <taxon>Capnodiaceae</taxon>
        <taxon>Polychaeton</taxon>
    </lineage>
</organism>
<sequence>MGRAPGLVPKVHVEAGLPFDSTLPPRLCLPSPYQDQSRLLHSFPLLPPMQDALVLVFTSEQSPSRYRRPSSILSRHRRCCANGPVCPPHARTYCTCNQVDFSTSMRLPMSGASLLFGPVLPMPSVAMPCHAPPRGIEIDTSVRIDQSVGQQTAHSPSRASSHTAHRTASLVAQGAHSFLGQVVRPGPGQRNATGYVGKDLSPPLPTVRMHCKGRRR</sequence>
<proteinExistence type="predicted"/>
<keyword evidence="3" id="KW-1185">Reference proteome</keyword>
<feature type="compositionally biased region" description="Polar residues" evidence="1">
    <location>
        <begin position="146"/>
        <end position="162"/>
    </location>
</feature>
<feature type="region of interest" description="Disordered" evidence="1">
    <location>
        <begin position="185"/>
        <end position="216"/>
    </location>
</feature>
<feature type="region of interest" description="Disordered" evidence="1">
    <location>
        <begin position="146"/>
        <end position="166"/>
    </location>
</feature>
<evidence type="ECO:0000313" key="3">
    <source>
        <dbReference type="Proteomes" id="UP000799441"/>
    </source>
</evidence>
<name>A0A9P4UP79_9PEZI</name>
<dbReference type="Proteomes" id="UP000799441">
    <property type="component" value="Unassembled WGS sequence"/>
</dbReference>
<protein>
    <submittedName>
        <fullName evidence="2">Uncharacterized protein</fullName>
    </submittedName>
</protein>